<keyword evidence="2 3" id="KW-0732">Signal</keyword>
<reference evidence="5 6" key="1">
    <citation type="journal article" date="2014" name="Int. J. Syst. Evol. Microbiol.">
        <title>Complete genome sequence of Corynebacterium casei LMG S-19264T (=DSM 44701T), isolated from a smear-ripened cheese.</title>
        <authorList>
            <consortium name="US DOE Joint Genome Institute (JGI-PGF)"/>
            <person name="Walter F."/>
            <person name="Albersmeier A."/>
            <person name="Kalinowski J."/>
            <person name="Ruckert C."/>
        </authorList>
    </citation>
    <scope>NUCLEOTIDE SEQUENCE [LARGE SCALE GENOMIC DNA]</scope>
    <source>
        <strain evidence="5 6">NBRC 111766</strain>
    </source>
</reference>
<evidence type="ECO:0000313" key="5">
    <source>
        <dbReference type="EMBL" id="GLS85888.1"/>
    </source>
</evidence>
<dbReference type="CDD" id="cd14659">
    <property type="entry name" value="Imelysin-like_IPPA"/>
    <property type="match status" value="1"/>
</dbReference>
<evidence type="ECO:0000259" key="4">
    <source>
        <dbReference type="Pfam" id="PF09375"/>
    </source>
</evidence>
<dbReference type="Proteomes" id="UP001157355">
    <property type="component" value="Unassembled WGS sequence"/>
</dbReference>
<proteinExistence type="predicted"/>
<dbReference type="EMBL" id="BSPP01000004">
    <property type="protein sequence ID" value="GLS85888.1"/>
    <property type="molecule type" value="Genomic_DNA"/>
</dbReference>
<organism evidence="5 6">
    <name type="scientific">Cypionkella aquatica</name>
    <dbReference type="NCBI Taxonomy" id="1756042"/>
    <lineage>
        <taxon>Bacteria</taxon>
        <taxon>Pseudomonadati</taxon>
        <taxon>Pseudomonadota</taxon>
        <taxon>Alphaproteobacteria</taxon>
        <taxon>Rhodobacterales</taxon>
        <taxon>Paracoccaceae</taxon>
        <taxon>Cypionkella</taxon>
    </lineage>
</organism>
<dbReference type="InterPro" id="IPR034984">
    <property type="entry name" value="Imelysin-like_IPPA"/>
</dbReference>
<name>A0AA37TRA1_9RHOB</name>
<evidence type="ECO:0000313" key="6">
    <source>
        <dbReference type="Proteomes" id="UP001157355"/>
    </source>
</evidence>
<comment type="caution">
    <text evidence="5">The sequence shown here is derived from an EMBL/GenBank/DDBJ whole genome shotgun (WGS) entry which is preliminary data.</text>
</comment>
<dbReference type="Gene3D" id="1.20.1420.20">
    <property type="entry name" value="M75 peptidase, HXXE motif"/>
    <property type="match status" value="1"/>
</dbReference>
<dbReference type="GO" id="GO:0030313">
    <property type="term" value="C:cell envelope"/>
    <property type="evidence" value="ECO:0007669"/>
    <property type="project" value="UniProtKB-SubCell"/>
</dbReference>
<dbReference type="RefSeq" id="WP_284324101.1">
    <property type="nucleotide sequence ID" value="NZ_BSPP01000004.1"/>
</dbReference>
<dbReference type="InterPro" id="IPR018976">
    <property type="entry name" value="Imelysin-like"/>
</dbReference>
<comment type="subcellular location">
    <subcellularLocation>
        <location evidence="1">Cell envelope</location>
    </subcellularLocation>
</comment>
<dbReference type="Pfam" id="PF09375">
    <property type="entry name" value="Peptidase_M75"/>
    <property type="match status" value="1"/>
</dbReference>
<keyword evidence="6" id="KW-1185">Reference proteome</keyword>
<gene>
    <name evidence="5" type="ORF">GCM10010873_08620</name>
</gene>
<feature type="chain" id="PRO_5041282770" evidence="3">
    <location>
        <begin position="24"/>
        <end position="328"/>
    </location>
</feature>
<dbReference type="InterPro" id="IPR038352">
    <property type="entry name" value="Imelysin_sf"/>
</dbReference>
<dbReference type="AlphaFoldDB" id="A0AA37TRA1"/>
<protein>
    <submittedName>
        <fullName evidence="5">Signal peptidase</fullName>
    </submittedName>
</protein>
<evidence type="ECO:0000256" key="1">
    <source>
        <dbReference type="ARBA" id="ARBA00004196"/>
    </source>
</evidence>
<feature type="domain" description="Imelysin-like" evidence="4">
    <location>
        <begin position="33"/>
        <end position="304"/>
    </location>
</feature>
<evidence type="ECO:0000256" key="3">
    <source>
        <dbReference type="SAM" id="SignalP"/>
    </source>
</evidence>
<sequence>MLLRPILLSLCCALPICATPALADFEQTVSDHILPGYADFAAATQALSDEAAQNCKAEGLKPGFNAAYDAWLGVQHLRFGPAEADGHSVAIAFWPDPKGSGAKAQRGLLLGDPLQLTPAHFPDQSVAARGLTGLERLLYPAEPLPADPCDLIRATTLDLARIAHQINEAWLNGYAKTVLTAGAAGNTTYQTRPEVRQVMFTQIVAGLEFDKDQRLARPLGTFDKPRPERAEAVASGRSLRNVLLSLQALRAMVVTLTPDAPQTLAGFDRAITQAKSLNDPVFAGVATPGGRLKVEILQQAIAALDITVLAELGPELDVGIGFNAADGD</sequence>
<evidence type="ECO:0000256" key="2">
    <source>
        <dbReference type="ARBA" id="ARBA00022729"/>
    </source>
</evidence>
<feature type="signal peptide" evidence="3">
    <location>
        <begin position="1"/>
        <end position="23"/>
    </location>
</feature>
<accession>A0AA37TRA1</accession>